<evidence type="ECO:0000313" key="3">
    <source>
        <dbReference type="Proteomes" id="UP000035579"/>
    </source>
</evidence>
<dbReference type="Proteomes" id="UP000035579">
    <property type="component" value="Chromosome"/>
</dbReference>
<dbReference type="EMBL" id="CP011509">
    <property type="protein sequence ID" value="AKI99471.1"/>
    <property type="molecule type" value="Genomic_DNA"/>
</dbReference>
<dbReference type="KEGG" id="age:AA314_01098"/>
<dbReference type="AlphaFoldDB" id="A0AAC8TB59"/>
<gene>
    <name evidence="2" type="ORF">AA314_01098</name>
</gene>
<feature type="compositionally biased region" description="Basic residues" evidence="1">
    <location>
        <begin position="1"/>
        <end position="15"/>
    </location>
</feature>
<accession>A0AAC8TB59</accession>
<feature type="compositionally biased region" description="Basic and acidic residues" evidence="1">
    <location>
        <begin position="93"/>
        <end position="107"/>
    </location>
</feature>
<protein>
    <submittedName>
        <fullName evidence="2">Uncharacterized protein</fullName>
    </submittedName>
</protein>
<sequence length="107" mass="11730">MSTRRPRSRQHHGHGRGLPSPLHVAPPGVDPSALAARPSLPLHDPYRAPNHPLRPPEVAPWVQRATGVLACLPGVGKRCATEWEEGCPPWDRTVPHEGKVNREGTTR</sequence>
<reference evidence="2 3" key="1">
    <citation type="submission" date="2015-05" db="EMBL/GenBank/DDBJ databases">
        <title>Genome assembly of Archangium gephyra DSM 2261.</title>
        <authorList>
            <person name="Sharma G."/>
            <person name="Subramanian S."/>
        </authorList>
    </citation>
    <scope>NUCLEOTIDE SEQUENCE [LARGE SCALE GENOMIC DNA]</scope>
    <source>
        <strain evidence="2 3">DSM 2261</strain>
    </source>
</reference>
<feature type="region of interest" description="Disordered" evidence="1">
    <location>
        <begin position="1"/>
        <end position="54"/>
    </location>
</feature>
<feature type="region of interest" description="Disordered" evidence="1">
    <location>
        <begin position="86"/>
        <end position="107"/>
    </location>
</feature>
<evidence type="ECO:0000256" key="1">
    <source>
        <dbReference type="SAM" id="MobiDB-lite"/>
    </source>
</evidence>
<name>A0AAC8TB59_9BACT</name>
<organism evidence="2 3">
    <name type="scientific">Archangium gephyra</name>
    <dbReference type="NCBI Taxonomy" id="48"/>
    <lineage>
        <taxon>Bacteria</taxon>
        <taxon>Pseudomonadati</taxon>
        <taxon>Myxococcota</taxon>
        <taxon>Myxococcia</taxon>
        <taxon>Myxococcales</taxon>
        <taxon>Cystobacterineae</taxon>
        <taxon>Archangiaceae</taxon>
        <taxon>Archangium</taxon>
    </lineage>
</organism>
<evidence type="ECO:0000313" key="2">
    <source>
        <dbReference type="EMBL" id="AKI99471.1"/>
    </source>
</evidence>
<proteinExistence type="predicted"/>